<evidence type="ECO:0000313" key="3">
    <source>
        <dbReference type="EMBL" id="NNH23572.1"/>
    </source>
</evidence>
<dbReference type="AlphaFoldDB" id="A0A849BRW9"/>
<protein>
    <submittedName>
        <fullName evidence="3">DUF1992 domain-containing protein</fullName>
    </submittedName>
</protein>
<sequence length="198" mass="21936">MVEDGRADRRPGRGESGGDGAQDTGGPGRGSAGGSSEDGRSGRRWHRGVPVADRVEQQIREAQARGSFSGLRGEGRPIPDLHRQRTSYQWVLDWAEREGADLSAAMPVGLALRRERAELRAAVPTLRSEREVRELVADFNGRLRDAYLRPASGPPVAVGPLDLQVQLDRWHEAHPPRPAPEPPPAPAPRRRPWWRRRP</sequence>
<feature type="region of interest" description="Disordered" evidence="1">
    <location>
        <begin position="1"/>
        <end position="80"/>
    </location>
</feature>
<feature type="compositionally biased region" description="Basic and acidic residues" evidence="1">
    <location>
        <begin position="53"/>
        <end position="63"/>
    </location>
</feature>
<evidence type="ECO:0000259" key="2">
    <source>
        <dbReference type="Pfam" id="PF09350"/>
    </source>
</evidence>
<dbReference type="EMBL" id="JABEMA010000162">
    <property type="protein sequence ID" value="NNH23572.1"/>
    <property type="molecule type" value="Genomic_DNA"/>
</dbReference>
<feature type="compositionally biased region" description="Gly residues" evidence="1">
    <location>
        <begin position="14"/>
        <end position="33"/>
    </location>
</feature>
<name>A0A849BRW9_9ACTN</name>
<dbReference type="Pfam" id="PF09350">
    <property type="entry name" value="DJC28_CD"/>
    <property type="match status" value="1"/>
</dbReference>
<feature type="domain" description="DnaJ homologue subfamily C member 28 conserved" evidence="2">
    <location>
        <begin position="55"/>
        <end position="122"/>
    </location>
</feature>
<dbReference type="Proteomes" id="UP000555552">
    <property type="component" value="Unassembled WGS sequence"/>
</dbReference>
<dbReference type="InterPro" id="IPR018961">
    <property type="entry name" value="DnaJ_homolog_subfam-C_membr-28"/>
</dbReference>
<feature type="region of interest" description="Disordered" evidence="1">
    <location>
        <begin position="168"/>
        <end position="198"/>
    </location>
</feature>
<organism evidence="3 4">
    <name type="scientific">Pseudokineococcus marinus</name>
    <dbReference type="NCBI Taxonomy" id="351215"/>
    <lineage>
        <taxon>Bacteria</taxon>
        <taxon>Bacillati</taxon>
        <taxon>Actinomycetota</taxon>
        <taxon>Actinomycetes</taxon>
        <taxon>Kineosporiales</taxon>
        <taxon>Kineosporiaceae</taxon>
        <taxon>Pseudokineococcus</taxon>
    </lineage>
</organism>
<reference evidence="3 4" key="1">
    <citation type="submission" date="2020-05" db="EMBL/GenBank/DDBJ databases">
        <title>MicrobeNet Type strains.</title>
        <authorList>
            <person name="Nicholson A.C."/>
        </authorList>
    </citation>
    <scope>NUCLEOTIDE SEQUENCE [LARGE SCALE GENOMIC DNA]</scope>
    <source>
        <strain evidence="3 4">JCM 14547</strain>
    </source>
</reference>
<feature type="compositionally biased region" description="Pro residues" evidence="1">
    <location>
        <begin position="176"/>
        <end position="187"/>
    </location>
</feature>
<dbReference type="RefSeq" id="WP_171203380.1">
    <property type="nucleotide sequence ID" value="NZ_JABEMA010000162.1"/>
</dbReference>
<feature type="compositionally biased region" description="Basic residues" evidence="1">
    <location>
        <begin position="188"/>
        <end position="198"/>
    </location>
</feature>
<evidence type="ECO:0000313" key="4">
    <source>
        <dbReference type="Proteomes" id="UP000555552"/>
    </source>
</evidence>
<evidence type="ECO:0000256" key="1">
    <source>
        <dbReference type="SAM" id="MobiDB-lite"/>
    </source>
</evidence>
<proteinExistence type="predicted"/>
<comment type="caution">
    <text evidence="3">The sequence shown here is derived from an EMBL/GenBank/DDBJ whole genome shotgun (WGS) entry which is preliminary data.</text>
</comment>
<feature type="compositionally biased region" description="Basic and acidic residues" evidence="1">
    <location>
        <begin position="1"/>
        <end position="13"/>
    </location>
</feature>
<accession>A0A849BRW9</accession>
<gene>
    <name evidence="3" type="ORF">HLB09_10815</name>
</gene>
<keyword evidence="4" id="KW-1185">Reference proteome</keyword>